<dbReference type="Proteomes" id="UP000501747">
    <property type="component" value="Chromosome"/>
</dbReference>
<dbReference type="EMBL" id="CP049887">
    <property type="protein sequence ID" value="QIL49124.1"/>
    <property type="molecule type" value="Genomic_DNA"/>
</dbReference>
<dbReference type="InterPro" id="IPR027417">
    <property type="entry name" value="P-loop_NTPase"/>
</dbReference>
<dbReference type="KEGG" id="vhy:G7082_11810"/>
<sequence>MMHEAKIKNEEIFINYFSEKLSLILESTDTNHRNDISTFFKTSNQDNYYALMGRENNMIPFLSVQDNLMLGVSKKNKQAFLETVDSILVSFKLDKETLLSPANSLNDTEQMIYQIIRSLALKQNIIIFDSANESTVFLTNLMPLLKKFTRLSKVAVVIVTPTKEVAESNYYDQCLMIDHFFK</sequence>
<gene>
    <name evidence="1" type="ORF">G7082_11810</name>
</gene>
<reference evidence="1 2" key="1">
    <citation type="submission" date="2020-03" db="EMBL/GenBank/DDBJ databases">
        <title>Vagococcus sp. nov., isolated from beetles.</title>
        <authorList>
            <person name="Hyun D.-W."/>
            <person name="Bae J.-W."/>
        </authorList>
    </citation>
    <scope>NUCLEOTIDE SEQUENCE [LARGE SCALE GENOMIC DNA]</scope>
    <source>
        <strain evidence="1 2">HDW17B</strain>
    </source>
</reference>
<dbReference type="RefSeq" id="WP_166035253.1">
    <property type="nucleotide sequence ID" value="NZ_CP049887.1"/>
</dbReference>
<evidence type="ECO:0008006" key="3">
    <source>
        <dbReference type="Google" id="ProtNLM"/>
    </source>
</evidence>
<evidence type="ECO:0000313" key="2">
    <source>
        <dbReference type="Proteomes" id="UP000501747"/>
    </source>
</evidence>
<name>A0A6G8AVN6_9ENTE</name>
<dbReference type="Gene3D" id="3.40.50.300">
    <property type="entry name" value="P-loop containing nucleotide triphosphate hydrolases"/>
    <property type="match status" value="1"/>
</dbReference>
<organism evidence="1 2">
    <name type="scientific">Vagococcus hydrophili</name>
    <dbReference type="NCBI Taxonomy" id="2714947"/>
    <lineage>
        <taxon>Bacteria</taxon>
        <taxon>Bacillati</taxon>
        <taxon>Bacillota</taxon>
        <taxon>Bacilli</taxon>
        <taxon>Lactobacillales</taxon>
        <taxon>Enterococcaceae</taxon>
        <taxon>Vagococcus</taxon>
    </lineage>
</organism>
<protein>
    <recommendedName>
        <fullName evidence="3">ABC transporter domain-containing protein</fullName>
    </recommendedName>
</protein>
<accession>A0A6G8AVN6</accession>
<dbReference type="SUPFAM" id="SSF52540">
    <property type="entry name" value="P-loop containing nucleoside triphosphate hydrolases"/>
    <property type="match status" value="1"/>
</dbReference>
<proteinExistence type="predicted"/>
<dbReference type="AlphaFoldDB" id="A0A6G8AVN6"/>
<evidence type="ECO:0000313" key="1">
    <source>
        <dbReference type="EMBL" id="QIL49124.1"/>
    </source>
</evidence>
<keyword evidence="2" id="KW-1185">Reference proteome</keyword>